<dbReference type="PROSITE" id="PS50845">
    <property type="entry name" value="RETICULON"/>
    <property type="match status" value="1"/>
</dbReference>
<dbReference type="Gramene" id="EOX99498">
    <property type="protein sequence ID" value="EOX99498"/>
    <property type="gene ID" value="TCM_008181"/>
</dbReference>
<dbReference type="eggNOG" id="ENOG502QU5C">
    <property type="taxonomic scope" value="Eukaryota"/>
</dbReference>
<evidence type="ECO:0000313" key="9">
    <source>
        <dbReference type="EMBL" id="EOX99498.1"/>
    </source>
</evidence>
<keyword evidence="2 6" id="KW-0812">Transmembrane</keyword>
<organism evidence="9 10">
    <name type="scientific">Theobroma cacao</name>
    <name type="common">Cacao</name>
    <name type="synonym">Cocoa</name>
    <dbReference type="NCBI Taxonomy" id="3641"/>
    <lineage>
        <taxon>Eukaryota</taxon>
        <taxon>Viridiplantae</taxon>
        <taxon>Streptophyta</taxon>
        <taxon>Embryophyta</taxon>
        <taxon>Tracheophyta</taxon>
        <taxon>Spermatophyta</taxon>
        <taxon>Magnoliopsida</taxon>
        <taxon>eudicotyledons</taxon>
        <taxon>Gunneridae</taxon>
        <taxon>Pentapetalae</taxon>
        <taxon>rosids</taxon>
        <taxon>malvids</taxon>
        <taxon>Malvales</taxon>
        <taxon>Malvaceae</taxon>
        <taxon>Byttnerioideae</taxon>
        <taxon>Theobroma</taxon>
    </lineage>
</organism>
<evidence type="ECO:0000256" key="3">
    <source>
        <dbReference type="ARBA" id="ARBA00022824"/>
    </source>
</evidence>
<dbReference type="EMBL" id="CM001880">
    <property type="protein sequence ID" value="EOX99498.1"/>
    <property type="molecule type" value="Genomic_DNA"/>
</dbReference>
<dbReference type="FunCoup" id="A0A061EB24">
    <property type="interactions" value="406"/>
</dbReference>
<dbReference type="InterPro" id="IPR044647">
    <property type="entry name" value="RTNLB17/18/21"/>
</dbReference>
<keyword evidence="10" id="KW-1185">Reference proteome</keyword>
<keyword evidence="3 6" id="KW-0256">Endoplasmic reticulum</keyword>
<evidence type="ECO:0000256" key="7">
    <source>
        <dbReference type="SAM" id="MobiDB-lite"/>
    </source>
</evidence>
<keyword evidence="5 6" id="KW-0472">Membrane</keyword>
<sequence length="442" mass="49370">MDSISTPPSHRSNPNSQTKSASRLARIGCSVIESEEQKRPTIPHLSLDHISPSPKKTTTPTSPSAVSLRSSTNSLPLQELLLLSPASPLRRSRSRLADRIEMAEEGASEQGSSRRRCKSRAAQMGLLGCGSPRNNRRSRRRMEMELREDRDLVLGDEMGKPRKRRHSGKSKKEKLSLVPCLPSSCSSPKAEDSEKGNLDRMGEMIGDLVMWRDVAKSSLWFGFGCLCFFSSFFTKGVTFSIFSLISQIGLLFLGVSFFSNSICHNVEKRNEFKLSEEDFLKLARLILPATNLAISKTRELFSGEPSMTLKVAPLLLLGAEYGHIITLRRLCAFGFFLSFSLPKLYSCYSSPISQKAGYMKQWVIEAWGACSHKKVVAASAATAFWNLSSVKTRVFTAFISLVIIRYYRQHQVQKSDEEEAEELEVERPEQALVVAGEKSQKN</sequence>
<feature type="domain" description="Reticulon" evidence="8">
    <location>
        <begin position="205"/>
        <end position="360"/>
    </location>
</feature>
<evidence type="ECO:0000259" key="8">
    <source>
        <dbReference type="PROSITE" id="PS50845"/>
    </source>
</evidence>
<dbReference type="AlphaFoldDB" id="A0A061EB24"/>
<evidence type="ECO:0000256" key="5">
    <source>
        <dbReference type="ARBA" id="ARBA00023136"/>
    </source>
</evidence>
<evidence type="ECO:0000256" key="2">
    <source>
        <dbReference type="ARBA" id="ARBA00022692"/>
    </source>
</evidence>
<feature type="transmembrane region" description="Helical" evidence="6">
    <location>
        <begin position="239"/>
        <end position="259"/>
    </location>
</feature>
<dbReference type="GO" id="GO:0005789">
    <property type="term" value="C:endoplasmic reticulum membrane"/>
    <property type="evidence" value="ECO:0007669"/>
    <property type="project" value="UniProtKB-SubCell"/>
</dbReference>
<keyword evidence="4 6" id="KW-1133">Transmembrane helix</keyword>
<protein>
    <recommendedName>
        <fullName evidence="6">Reticulon-like protein</fullName>
    </recommendedName>
</protein>
<feature type="region of interest" description="Disordered" evidence="7">
    <location>
        <begin position="1"/>
        <end position="71"/>
    </location>
</feature>
<feature type="compositionally biased region" description="Basic and acidic residues" evidence="7">
    <location>
        <begin position="141"/>
        <end position="160"/>
    </location>
</feature>
<dbReference type="PANTHER" id="PTHR46626">
    <property type="entry name" value="RETICULON-LIKE PROTEIN B17"/>
    <property type="match status" value="1"/>
</dbReference>
<evidence type="ECO:0000313" key="10">
    <source>
        <dbReference type="Proteomes" id="UP000026915"/>
    </source>
</evidence>
<dbReference type="OMA" id="MAAMAMD"/>
<accession>A0A061EB24</accession>
<feature type="region of interest" description="Disordered" evidence="7">
    <location>
        <begin position="125"/>
        <end position="171"/>
    </location>
</feature>
<evidence type="ECO:0000256" key="1">
    <source>
        <dbReference type="ARBA" id="ARBA00004477"/>
    </source>
</evidence>
<feature type="compositionally biased region" description="Basic residues" evidence="7">
    <location>
        <begin position="161"/>
        <end position="171"/>
    </location>
</feature>
<evidence type="ECO:0000256" key="6">
    <source>
        <dbReference type="RuleBase" id="RU363132"/>
    </source>
</evidence>
<dbReference type="STRING" id="3641.A0A061EB24"/>
<gene>
    <name evidence="9" type="ORF">TCM_008181</name>
</gene>
<name>A0A061EB24_THECC</name>
<dbReference type="InParanoid" id="A0A061EB24"/>
<feature type="compositionally biased region" description="Low complexity" evidence="7">
    <location>
        <begin position="51"/>
        <end position="64"/>
    </location>
</feature>
<dbReference type="InterPro" id="IPR003388">
    <property type="entry name" value="Reticulon"/>
</dbReference>
<dbReference type="PANTHER" id="PTHR46626:SF2">
    <property type="entry name" value="RETICULON-LIKE PROTEIN B17"/>
    <property type="match status" value="1"/>
</dbReference>
<evidence type="ECO:0000256" key="4">
    <source>
        <dbReference type="ARBA" id="ARBA00022989"/>
    </source>
</evidence>
<reference evidence="9 10" key="1">
    <citation type="journal article" date="2013" name="Genome Biol.">
        <title>The genome sequence of the most widely cultivated cacao type and its use to identify candidate genes regulating pod color.</title>
        <authorList>
            <person name="Motamayor J.C."/>
            <person name="Mockaitis K."/>
            <person name="Schmutz J."/>
            <person name="Haiminen N."/>
            <person name="Iii D.L."/>
            <person name="Cornejo O."/>
            <person name="Findley S.D."/>
            <person name="Zheng P."/>
            <person name="Utro F."/>
            <person name="Royaert S."/>
            <person name="Saski C."/>
            <person name="Jenkins J."/>
            <person name="Podicheti R."/>
            <person name="Zhao M."/>
            <person name="Scheffler B.E."/>
            <person name="Stack J.C."/>
            <person name="Feltus F.A."/>
            <person name="Mustiga G.M."/>
            <person name="Amores F."/>
            <person name="Phillips W."/>
            <person name="Marelli J.P."/>
            <person name="May G.D."/>
            <person name="Shapiro H."/>
            <person name="Ma J."/>
            <person name="Bustamante C.D."/>
            <person name="Schnell R.J."/>
            <person name="Main D."/>
            <person name="Gilbert D."/>
            <person name="Parida L."/>
            <person name="Kuhn D.N."/>
        </authorList>
    </citation>
    <scope>NUCLEOTIDE SEQUENCE [LARGE SCALE GENOMIC DNA]</scope>
    <source>
        <strain evidence="10">cv. Matina 1-6</strain>
    </source>
</reference>
<comment type="caution">
    <text evidence="6">Lacks conserved residue(s) required for the propagation of feature annotation.</text>
</comment>
<feature type="compositionally biased region" description="Polar residues" evidence="7">
    <location>
        <begin position="1"/>
        <end position="21"/>
    </location>
</feature>
<comment type="subcellular location">
    <subcellularLocation>
        <location evidence="1 6">Endoplasmic reticulum membrane</location>
        <topology evidence="1 6">Multi-pass membrane protein</topology>
    </subcellularLocation>
</comment>
<proteinExistence type="predicted"/>
<dbReference type="Proteomes" id="UP000026915">
    <property type="component" value="Chromosome 2"/>
</dbReference>
<dbReference type="Pfam" id="PF02453">
    <property type="entry name" value="Reticulon"/>
    <property type="match status" value="1"/>
</dbReference>